<name>A0A811U9L8_CERCA</name>
<keyword evidence="3" id="KW-1185">Reference proteome</keyword>
<accession>A0A811U9L8</accession>
<evidence type="ECO:0000256" key="1">
    <source>
        <dbReference type="SAM" id="MobiDB-lite"/>
    </source>
</evidence>
<evidence type="ECO:0000313" key="3">
    <source>
        <dbReference type="Proteomes" id="UP000606786"/>
    </source>
</evidence>
<feature type="compositionally biased region" description="Polar residues" evidence="1">
    <location>
        <begin position="71"/>
        <end position="83"/>
    </location>
</feature>
<dbReference type="AlphaFoldDB" id="A0A811U9L8"/>
<comment type="caution">
    <text evidence="2">The sequence shown here is derived from an EMBL/GenBank/DDBJ whole genome shotgun (WGS) entry which is preliminary data.</text>
</comment>
<proteinExistence type="predicted"/>
<feature type="region of interest" description="Disordered" evidence="1">
    <location>
        <begin position="62"/>
        <end position="83"/>
    </location>
</feature>
<protein>
    <submittedName>
        <fullName evidence="2">(Mediterranean fruit fly) hypothetical protein</fullName>
    </submittedName>
</protein>
<dbReference type="Proteomes" id="UP000606786">
    <property type="component" value="Unassembled WGS sequence"/>
</dbReference>
<sequence>MQLRAWRGKRRGAVHAIFKWHSENEWNKIENPEEMRLPKQNTIQNKCTVAAKVVHGAKNTIYTNSKDDNAQRNSENGNTTMGGTNFVSISSPYIYEYMYV</sequence>
<reference evidence="2" key="1">
    <citation type="submission" date="2020-11" db="EMBL/GenBank/DDBJ databases">
        <authorList>
            <person name="Whitehead M."/>
        </authorList>
    </citation>
    <scope>NUCLEOTIDE SEQUENCE</scope>
    <source>
        <strain evidence="2">EGII</strain>
    </source>
</reference>
<evidence type="ECO:0000313" key="2">
    <source>
        <dbReference type="EMBL" id="CAD6995569.1"/>
    </source>
</evidence>
<organism evidence="2 3">
    <name type="scientific">Ceratitis capitata</name>
    <name type="common">Mediterranean fruit fly</name>
    <name type="synonym">Tephritis capitata</name>
    <dbReference type="NCBI Taxonomy" id="7213"/>
    <lineage>
        <taxon>Eukaryota</taxon>
        <taxon>Metazoa</taxon>
        <taxon>Ecdysozoa</taxon>
        <taxon>Arthropoda</taxon>
        <taxon>Hexapoda</taxon>
        <taxon>Insecta</taxon>
        <taxon>Pterygota</taxon>
        <taxon>Neoptera</taxon>
        <taxon>Endopterygota</taxon>
        <taxon>Diptera</taxon>
        <taxon>Brachycera</taxon>
        <taxon>Muscomorpha</taxon>
        <taxon>Tephritoidea</taxon>
        <taxon>Tephritidae</taxon>
        <taxon>Ceratitis</taxon>
        <taxon>Ceratitis</taxon>
    </lineage>
</organism>
<gene>
    <name evidence="2" type="ORF">CCAP1982_LOCUS4280</name>
</gene>
<dbReference type="EMBL" id="CAJHJT010000001">
    <property type="protein sequence ID" value="CAD6995569.1"/>
    <property type="molecule type" value="Genomic_DNA"/>
</dbReference>